<keyword evidence="4 5" id="KW-0472">Membrane</keyword>
<evidence type="ECO:0000256" key="2">
    <source>
        <dbReference type="ARBA" id="ARBA00022692"/>
    </source>
</evidence>
<dbReference type="GO" id="GO:0043190">
    <property type="term" value="C:ATP-binding cassette (ABC) transporter complex"/>
    <property type="evidence" value="ECO:0007669"/>
    <property type="project" value="InterPro"/>
</dbReference>
<protein>
    <recommendedName>
        <fullName evidence="5">Transport permease protein</fullName>
    </recommendedName>
</protein>
<feature type="domain" description="ABC transmembrane type-2" evidence="6">
    <location>
        <begin position="51"/>
        <end position="280"/>
    </location>
</feature>
<keyword evidence="3 5" id="KW-1133">Transmembrane helix</keyword>
<sequence length="285" mass="31243">MDRADSLFDPPESPAATRPEAYPELGVRQFGRFNWLGMWTLYLKEVRRFTKVWMQTLMAPIVTTLLFLAIFSLALAGLRPDINGVPFINFLAPGLIMMSIVQNAFANSSSSLLVAKVQGNVVDFLMPPLSPLELNIGITFGGLTRGLFVGVGTFSAMSLFVDFTVHSFAAALFYAAIASLLLGQIGLIGGIWADKFDHLATITNFVITPLAFLSGTFYSVTQLPGFAYQVTQYNPFFYMIDGFRYALTGHAEGSLLFGASMLIGLTIIASIICQYVLARGWRLKT</sequence>
<dbReference type="InterPro" id="IPR013525">
    <property type="entry name" value="ABC2_TM"/>
</dbReference>
<dbReference type="PROSITE" id="PS51012">
    <property type="entry name" value="ABC_TM2"/>
    <property type="match status" value="1"/>
</dbReference>
<evidence type="ECO:0000256" key="4">
    <source>
        <dbReference type="ARBA" id="ARBA00023136"/>
    </source>
</evidence>
<feature type="transmembrane region" description="Helical" evidence="5">
    <location>
        <begin position="167"/>
        <end position="192"/>
    </location>
</feature>
<feature type="transmembrane region" description="Helical" evidence="5">
    <location>
        <begin position="199"/>
        <end position="220"/>
    </location>
</feature>
<dbReference type="Proteomes" id="UP000785783">
    <property type="component" value="Unassembled WGS sequence"/>
</dbReference>
<organism evidence="7 8">
    <name type="scientific">PS1 clade bacterium</name>
    <dbReference type="NCBI Taxonomy" id="2175152"/>
    <lineage>
        <taxon>Bacteria</taxon>
        <taxon>Pseudomonadati</taxon>
        <taxon>Pseudomonadota</taxon>
        <taxon>Alphaproteobacteria</taxon>
        <taxon>PS1 clade</taxon>
    </lineage>
</organism>
<dbReference type="AlphaFoldDB" id="A0A937L6K3"/>
<evidence type="ECO:0000259" key="6">
    <source>
        <dbReference type="PROSITE" id="PS51012"/>
    </source>
</evidence>
<keyword evidence="5" id="KW-1003">Cell membrane</keyword>
<feature type="transmembrane region" description="Helical" evidence="5">
    <location>
        <begin position="57"/>
        <end position="78"/>
    </location>
</feature>
<comment type="subcellular location">
    <subcellularLocation>
        <location evidence="5">Cell inner membrane</location>
        <topology evidence="5">Multi-pass membrane protein</topology>
    </subcellularLocation>
    <subcellularLocation>
        <location evidence="1">Membrane</location>
        <topology evidence="1">Multi-pass membrane protein</topology>
    </subcellularLocation>
</comment>
<comment type="similarity">
    <text evidence="5">Belongs to the ABC-2 integral membrane protein family.</text>
</comment>
<evidence type="ECO:0000256" key="3">
    <source>
        <dbReference type="ARBA" id="ARBA00022989"/>
    </source>
</evidence>
<dbReference type="PANTHER" id="PTHR43332">
    <property type="entry name" value="INNER MEMBRANE TRANSPORT PERMEASE YADH-RELATED"/>
    <property type="match status" value="1"/>
</dbReference>
<dbReference type="GO" id="GO:0140359">
    <property type="term" value="F:ABC-type transporter activity"/>
    <property type="evidence" value="ECO:0007669"/>
    <property type="project" value="InterPro"/>
</dbReference>
<dbReference type="PANTHER" id="PTHR43332:SF2">
    <property type="entry name" value="INNER MEMBRANE TRANSPORT PERMEASE YADH"/>
    <property type="match status" value="1"/>
</dbReference>
<feature type="transmembrane region" description="Helical" evidence="5">
    <location>
        <begin position="136"/>
        <end position="161"/>
    </location>
</feature>
<dbReference type="Pfam" id="PF01061">
    <property type="entry name" value="ABC2_membrane"/>
    <property type="match status" value="1"/>
</dbReference>
<name>A0A937L6K3_9PROT</name>
<reference evidence="7" key="1">
    <citation type="submission" date="2020-10" db="EMBL/GenBank/DDBJ databases">
        <title>Microbiome of the Black Sea water column analyzed by genome centric metagenomics.</title>
        <authorList>
            <person name="Cabello-Yeves P.J."/>
            <person name="Callieri C."/>
            <person name="Picazo A."/>
            <person name="Mehrshad M."/>
            <person name="Haro-Moreno J.M."/>
            <person name="Roda-Garcia J."/>
            <person name="Dzembekova N."/>
            <person name="Slabakova V."/>
            <person name="Slabakova N."/>
            <person name="Moncheva S."/>
            <person name="Rodriguez-Valera F."/>
        </authorList>
    </citation>
    <scope>NUCLEOTIDE SEQUENCE</scope>
    <source>
        <strain evidence="7">BS307-5m-G5</strain>
    </source>
</reference>
<keyword evidence="5" id="KW-0813">Transport</keyword>
<dbReference type="InterPro" id="IPR047817">
    <property type="entry name" value="ABC2_TM_bact-type"/>
</dbReference>
<dbReference type="InterPro" id="IPR000412">
    <property type="entry name" value="ABC_2_transport"/>
</dbReference>
<accession>A0A937L6K3</accession>
<dbReference type="InterPro" id="IPR052522">
    <property type="entry name" value="ABC-2_transport_permease"/>
</dbReference>
<evidence type="ECO:0000256" key="1">
    <source>
        <dbReference type="ARBA" id="ARBA00004141"/>
    </source>
</evidence>
<feature type="transmembrane region" description="Helical" evidence="5">
    <location>
        <begin position="255"/>
        <end position="277"/>
    </location>
</feature>
<proteinExistence type="inferred from homology"/>
<dbReference type="PIRSF" id="PIRSF006648">
    <property type="entry name" value="DrrB"/>
    <property type="match status" value="1"/>
</dbReference>
<feature type="transmembrane region" description="Helical" evidence="5">
    <location>
        <begin position="90"/>
        <end position="115"/>
    </location>
</feature>
<keyword evidence="2 5" id="KW-0812">Transmembrane</keyword>
<dbReference type="PRINTS" id="PR00164">
    <property type="entry name" value="ABC2TRNSPORT"/>
</dbReference>
<gene>
    <name evidence="7" type="ORF">ISQ19_02820</name>
</gene>
<evidence type="ECO:0000313" key="7">
    <source>
        <dbReference type="EMBL" id="MBL6761610.1"/>
    </source>
</evidence>
<comment type="caution">
    <text evidence="7">The sequence shown here is derived from an EMBL/GenBank/DDBJ whole genome shotgun (WGS) entry which is preliminary data.</text>
</comment>
<evidence type="ECO:0000256" key="5">
    <source>
        <dbReference type="RuleBase" id="RU361157"/>
    </source>
</evidence>
<dbReference type="EMBL" id="JADHOK010000022">
    <property type="protein sequence ID" value="MBL6761610.1"/>
    <property type="molecule type" value="Genomic_DNA"/>
</dbReference>
<evidence type="ECO:0000313" key="8">
    <source>
        <dbReference type="Proteomes" id="UP000785783"/>
    </source>
</evidence>